<dbReference type="Proteomes" id="UP001304769">
    <property type="component" value="Unassembled WGS sequence"/>
</dbReference>
<dbReference type="InterPro" id="IPR029045">
    <property type="entry name" value="ClpP/crotonase-like_dom_sf"/>
</dbReference>
<evidence type="ECO:0000256" key="1">
    <source>
        <dbReference type="ARBA" id="ARBA00005254"/>
    </source>
</evidence>
<evidence type="ECO:0000313" key="6">
    <source>
        <dbReference type="EMBL" id="MEA5455674.1"/>
    </source>
</evidence>
<dbReference type="Pfam" id="PF00378">
    <property type="entry name" value="ECH_1"/>
    <property type="match status" value="1"/>
</dbReference>
<sequence length="287" mass="29927">MDFGSYETLIVEFADGVATVTINRPEALNALSREVIDELAKVCDLFSGLGDARREDGDGANRGGAGADDDGAWPVRGVILTGAAGKAFVAGADIREMTSMSPDEAVAYARSMHAVTLALEALPVPVIACVDGYALGGGCELALAADFIYASESAQFGQPEVNLGLVPGFGGSVRLPQRIGLGMARELIYTARRLTAHEASSLGLVNGVFPTREQLLAAAAATIREIATKSPTAVAFAKRSINEAVGRTTAEGLDVEANAFRAAFETEDMKEGTEAFVAKRSPVFPGR</sequence>
<dbReference type="InterPro" id="IPR001753">
    <property type="entry name" value="Enoyl-CoA_hydra/iso"/>
</dbReference>
<dbReference type="CDD" id="cd06558">
    <property type="entry name" value="crotonase-like"/>
    <property type="match status" value="1"/>
</dbReference>
<evidence type="ECO:0000256" key="4">
    <source>
        <dbReference type="ARBA" id="ARBA00023717"/>
    </source>
</evidence>
<evidence type="ECO:0000256" key="3">
    <source>
        <dbReference type="ARBA" id="ARBA00023709"/>
    </source>
</evidence>
<organism evidence="6 7">
    <name type="scientific">Sinomonas terricola</name>
    <dbReference type="NCBI Taxonomy" id="3110330"/>
    <lineage>
        <taxon>Bacteria</taxon>
        <taxon>Bacillati</taxon>
        <taxon>Actinomycetota</taxon>
        <taxon>Actinomycetes</taxon>
        <taxon>Micrococcales</taxon>
        <taxon>Micrococcaceae</taxon>
        <taxon>Sinomonas</taxon>
    </lineage>
</organism>
<proteinExistence type="inferred from homology"/>
<dbReference type="Gene3D" id="3.90.226.10">
    <property type="entry name" value="2-enoyl-CoA Hydratase, Chain A, domain 1"/>
    <property type="match status" value="1"/>
</dbReference>
<dbReference type="EMBL" id="JAYGGQ010000010">
    <property type="protein sequence ID" value="MEA5455674.1"/>
    <property type="molecule type" value="Genomic_DNA"/>
</dbReference>
<dbReference type="InterPro" id="IPR018376">
    <property type="entry name" value="Enoyl-CoA_hyd/isom_CS"/>
</dbReference>
<comment type="catalytic activity">
    <reaction evidence="3">
        <text>a (3S)-3-hydroxyacyl-CoA = a (2E)-enoyl-CoA + H2O</text>
        <dbReference type="Rhea" id="RHEA:16105"/>
        <dbReference type="ChEBI" id="CHEBI:15377"/>
        <dbReference type="ChEBI" id="CHEBI:57318"/>
        <dbReference type="ChEBI" id="CHEBI:58856"/>
        <dbReference type="EC" id="4.2.1.17"/>
    </reaction>
</comment>
<keyword evidence="2" id="KW-0456">Lyase</keyword>
<dbReference type="PANTHER" id="PTHR11941:SF54">
    <property type="entry name" value="ENOYL-COA HYDRATASE, MITOCHONDRIAL"/>
    <property type="match status" value="1"/>
</dbReference>
<dbReference type="Gene3D" id="1.10.12.10">
    <property type="entry name" value="Lyase 2-enoyl-coa Hydratase, Chain A, domain 2"/>
    <property type="match status" value="1"/>
</dbReference>
<comment type="caution">
    <text evidence="6">The sequence shown here is derived from an EMBL/GenBank/DDBJ whole genome shotgun (WGS) entry which is preliminary data.</text>
</comment>
<comment type="similarity">
    <text evidence="1 5">Belongs to the enoyl-CoA hydratase/isomerase family.</text>
</comment>
<dbReference type="SUPFAM" id="SSF52096">
    <property type="entry name" value="ClpP/crotonase"/>
    <property type="match status" value="1"/>
</dbReference>
<evidence type="ECO:0000313" key="7">
    <source>
        <dbReference type="Proteomes" id="UP001304769"/>
    </source>
</evidence>
<name>A0ABU5T7L5_9MICC</name>
<evidence type="ECO:0000256" key="2">
    <source>
        <dbReference type="ARBA" id="ARBA00023239"/>
    </source>
</evidence>
<comment type="catalytic activity">
    <reaction evidence="4">
        <text>a 4-saturated-(3S)-3-hydroxyacyl-CoA = a (3E)-enoyl-CoA + H2O</text>
        <dbReference type="Rhea" id="RHEA:20724"/>
        <dbReference type="ChEBI" id="CHEBI:15377"/>
        <dbReference type="ChEBI" id="CHEBI:58521"/>
        <dbReference type="ChEBI" id="CHEBI:137480"/>
        <dbReference type="EC" id="4.2.1.17"/>
    </reaction>
</comment>
<accession>A0ABU5T7L5</accession>
<evidence type="ECO:0000256" key="5">
    <source>
        <dbReference type="RuleBase" id="RU003707"/>
    </source>
</evidence>
<dbReference type="InterPro" id="IPR014748">
    <property type="entry name" value="Enoyl-CoA_hydra_C"/>
</dbReference>
<reference evidence="6 7" key="1">
    <citation type="submission" date="2023-12" db="EMBL/GenBank/DDBJ databases">
        <title>Sinomonas terricola sp. nov, isolated from litchi orchard soil in Guangdong, PR China.</title>
        <authorList>
            <person name="Jiaxin W."/>
            <person name="Yang Z."/>
            <person name="Honghui Z."/>
        </authorList>
    </citation>
    <scope>NUCLEOTIDE SEQUENCE [LARGE SCALE GENOMIC DNA]</scope>
    <source>
        <strain evidence="6 7">JGH33</strain>
    </source>
</reference>
<dbReference type="PROSITE" id="PS00166">
    <property type="entry name" value="ENOYL_COA_HYDRATASE"/>
    <property type="match status" value="1"/>
</dbReference>
<dbReference type="PANTHER" id="PTHR11941">
    <property type="entry name" value="ENOYL-COA HYDRATASE-RELATED"/>
    <property type="match status" value="1"/>
</dbReference>
<dbReference type="RefSeq" id="WP_323279553.1">
    <property type="nucleotide sequence ID" value="NZ_JAYGGQ010000010.1"/>
</dbReference>
<gene>
    <name evidence="6" type="ORF">SPF06_13150</name>
</gene>
<protein>
    <submittedName>
        <fullName evidence="6">Enoyl-CoA hydratase/isomerase family protein</fullName>
    </submittedName>
</protein>
<keyword evidence="7" id="KW-1185">Reference proteome</keyword>